<dbReference type="Proteomes" id="UP000663848">
    <property type="component" value="Unassembled WGS sequence"/>
</dbReference>
<organism evidence="2 3">
    <name type="scientific">Rotaria socialis</name>
    <dbReference type="NCBI Taxonomy" id="392032"/>
    <lineage>
        <taxon>Eukaryota</taxon>
        <taxon>Metazoa</taxon>
        <taxon>Spiralia</taxon>
        <taxon>Gnathifera</taxon>
        <taxon>Rotifera</taxon>
        <taxon>Eurotatoria</taxon>
        <taxon>Bdelloidea</taxon>
        <taxon>Philodinida</taxon>
        <taxon>Philodinidae</taxon>
        <taxon>Rotaria</taxon>
    </lineage>
</organism>
<gene>
    <name evidence="2" type="ORF">QYT958_LOCUS44254</name>
</gene>
<reference evidence="2" key="1">
    <citation type="submission" date="2021-02" db="EMBL/GenBank/DDBJ databases">
        <authorList>
            <person name="Nowell W R."/>
        </authorList>
    </citation>
    <scope>NUCLEOTIDE SEQUENCE</scope>
</reference>
<evidence type="ECO:0000313" key="2">
    <source>
        <dbReference type="EMBL" id="CAF5089200.1"/>
    </source>
</evidence>
<feature type="signal peptide" evidence="1">
    <location>
        <begin position="1"/>
        <end position="15"/>
    </location>
</feature>
<comment type="caution">
    <text evidence="2">The sequence shown here is derived from an EMBL/GenBank/DDBJ whole genome shotgun (WGS) entry which is preliminary data.</text>
</comment>
<accession>A0A822E5V9</accession>
<feature type="chain" id="PRO_5032409202" evidence="1">
    <location>
        <begin position="16"/>
        <end position="76"/>
    </location>
</feature>
<evidence type="ECO:0000256" key="1">
    <source>
        <dbReference type="SAM" id="SignalP"/>
    </source>
</evidence>
<dbReference type="EMBL" id="CAJOBR010067650">
    <property type="protein sequence ID" value="CAF5089200.1"/>
    <property type="molecule type" value="Genomic_DNA"/>
</dbReference>
<sequence length="76" mass="8490">CSLFFLLEILNQSMANLTSTPPPISSNAIDDDKNSGKLIIKAQLGDDIRKMMIHNEDLTLNGKTEAEHKILFQMSE</sequence>
<dbReference type="AlphaFoldDB" id="A0A822E5V9"/>
<proteinExistence type="predicted"/>
<name>A0A822E5V9_9BILA</name>
<protein>
    <submittedName>
        <fullName evidence="2">Uncharacterized protein</fullName>
    </submittedName>
</protein>
<evidence type="ECO:0000313" key="3">
    <source>
        <dbReference type="Proteomes" id="UP000663848"/>
    </source>
</evidence>
<keyword evidence="1" id="KW-0732">Signal</keyword>
<feature type="non-terminal residue" evidence="2">
    <location>
        <position position="1"/>
    </location>
</feature>